<dbReference type="GO" id="GO:0043190">
    <property type="term" value="C:ATP-binding cassette (ABC) transporter complex"/>
    <property type="evidence" value="ECO:0007669"/>
    <property type="project" value="InterPro"/>
</dbReference>
<organism evidence="9 10">
    <name type="scientific">Candidatus Segetimicrobium genomatis</name>
    <dbReference type="NCBI Taxonomy" id="2569760"/>
    <lineage>
        <taxon>Bacteria</taxon>
        <taxon>Bacillati</taxon>
        <taxon>Candidatus Sysuimicrobiota</taxon>
        <taxon>Candidatus Sysuimicrobiia</taxon>
        <taxon>Candidatus Sysuimicrobiales</taxon>
        <taxon>Candidatus Segetimicrobiaceae</taxon>
        <taxon>Candidatus Segetimicrobium</taxon>
    </lineage>
</organism>
<evidence type="ECO:0000256" key="4">
    <source>
        <dbReference type="ARBA" id="ARBA00022989"/>
    </source>
</evidence>
<evidence type="ECO:0000256" key="8">
    <source>
        <dbReference type="SAM" id="Phobius"/>
    </source>
</evidence>
<comment type="similarity">
    <text evidence="2 6">Belongs to the ABC-3 integral membrane protein family.</text>
</comment>
<keyword evidence="5 8" id="KW-0472">Membrane</keyword>
<sequence>MHSLWHYAFVQQALLAGIITAILAGVVGPIVTMRNMSFAVHGLAEVGFSGAAGAVMLGLPAPVGVLVAAFAAAGAIGALGVRLRERDVAVGSVLAFGMGLGVLFLTLSTRYATEAFSILFGSILAVSRDDVLRTAIVGAAALAALAAIYRPLRFASVDPEVAEARGVPVRLLSTLFLLILALALAEAIGDRPGRSGAAADGAPQPDHCLQRGHCAGGDYRRARLGTVHVVAGELLRHGTQLHRLRGRPGEGSLGGVDQGKQEKPDRRQKAQRTRIAGRRRRAPGGAASHGRGTVP</sequence>
<feature type="compositionally biased region" description="Low complexity" evidence="7">
    <location>
        <begin position="283"/>
        <end position="295"/>
    </location>
</feature>
<evidence type="ECO:0000313" key="10">
    <source>
        <dbReference type="Proteomes" id="UP000318093"/>
    </source>
</evidence>
<feature type="compositionally biased region" description="Basic and acidic residues" evidence="7">
    <location>
        <begin position="259"/>
        <end position="268"/>
    </location>
</feature>
<evidence type="ECO:0000256" key="5">
    <source>
        <dbReference type="ARBA" id="ARBA00023136"/>
    </source>
</evidence>
<accession>A0A537JBQ0</accession>
<name>A0A537JBQ0_9BACT</name>
<evidence type="ECO:0000256" key="1">
    <source>
        <dbReference type="ARBA" id="ARBA00004141"/>
    </source>
</evidence>
<keyword evidence="4 8" id="KW-1133">Transmembrane helix</keyword>
<dbReference type="Gene3D" id="1.10.3470.10">
    <property type="entry name" value="ABC transporter involved in vitamin B12 uptake, BtuC"/>
    <property type="match status" value="1"/>
</dbReference>
<evidence type="ECO:0000313" key="9">
    <source>
        <dbReference type="EMBL" id="TMI80506.1"/>
    </source>
</evidence>
<dbReference type="AlphaFoldDB" id="A0A537JBQ0"/>
<feature type="transmembrane region" description="Helical" evidence="8">
    <location>
        <begin position="12"/>
        <end position="31"/>
    </location>
</feature>
<comment type="subcellular location">
    <subcellularLocation>
        <location evidence="6">Cell membrane</location>
        <topology evidence="6">Multi-pass membrane protein</topology>
    </subcellularLocation>
    <subcellularLocation>
        <location evidence="1">Membrane</location>
        <topology evidence="1">Multi-pass membrane protein</topology>
    </subcellularLocation>
</comment>
<feature type="compositionally biased region" description="Basic residues" evidence="7">
    <location>
        <begin position="269"/>
        <end position="282"/>
    </location>
</feature>
<dbReference type="Proteomes" id="UP000318093">
    <property type="component" value="Unassembled WGS sequence"/>
</dbReference>
<dbReference type="Pfam" id="PF00950">
    <property type="entry name" value="ABC-3"/>
    <property type="match status" value="1"/>
</dbReference>
<feature type="region of interest" description="Disordered" evidence="7">
    <location>
        <begin position="240"/>
        <end position="295"/>
    </location>
</feature>
<keyword evidence="3 6" id="KW-0812">Transmembrane</keyword>
<feature type="transmembrane region" description="Helical" evidence="8">
    <location>
        <begin position="38"/>
        <end position="57"/>
    </location>
</feature>
<comment type="caution">
    <text evidence="9">The sequence shown here is derived from an EMBL/GenBank/DDBJ whole genome shotgun (WGS) entry which is preliminary data.</text>
</comment>
<reference evidence="9 10" key="1">
    <citation type="journal article" date="2019" name="Nat. Microbiol.">
        <title>Mediterranean grassland soil C-N compound turnover is dependent on rainfall and depth, and is mediated by genomically divergent microorganisms.</title>
        <authorList>
            <person name="Diamond S."/>
            <person name="Andeer P.F."/>
            <person name="Li Z."/>
            <person name="Crits-Christoph A."/>
            <person name="Burstein D."/>
            <person name="Anantharaman K."/>
            <person name="Lane K.R."/>
            <person name="Thomas B.C."/>
            <person name="Pan C."/>
            <person name="Northen T.R."/>
            <person name="Banfield J.F."/>
        </authorList>
    </citation>
    <scope>NUCLEOTIDE SEQUENCE [LARGE SCALE GENOMIC DNA]</scope>
    <source>
        <strain evidence="9">NP_6</strain>
    </source>
</reference>
<dbReference type="GO" id="GO:0055085">
    <property type="term" value="P:transmembrane transport"/>
    <property type="evidence" value="ECO:0007669"/>
    <property type="project" value="InterPro"/>
</dbReference>
<gene>
    <name evidence="9" type="ORF">E6H03_08310</name>
</gene>
<feature type="transmembrane region" description="Helical" evidence="8">
    <location>
        <begin position="63"/>
        <end position="81"/>
    </location>
</feature>
<dbReference type="InterPro" id="IPR001626">
    <property type="entry name" value="ABC_TroCD"/>
</dbReference>
<proteinExistence type="inferred from homology"/>
<feature type="transmembrane region" description="Helical" evidence="8">
    <location>
        <begin position="167"/>
        <end position="185"/>
    </location>
</feature>
<protein>
    <submittedName>
        <fullName evidence="9">Metal ABC transporter permease</fullName>
    </submittedName>
</protein>
<dbReference type="SUPFAM" id="SSF81345">
    <property type="entry name" value="ABC transporter involved in vitamin B12 uptake, BtuC"/>
    <property type="match status" value="1"/>
</dbReference>
<dbReference type="InterPro" id="IPR037294">
    <property type="entry name" value="ABC_BtuC-like"/>
</dbReference>
<evidence type="ECO:0000256" key="7">
    <source>
        <dbReference type="SAM" id="MobiDB-lite"/>
    </source>
</evidence>
<evidence type="ECO:0000256" key="2">
    <source>
        <dbReference type="ARBA" id="ARBA00008034"/>
    </source>
</evidence>
<dbReference type="PANTHER" id="PTHR30477:SF0">
    <property type="entry name" value="METAL TRANSPORT SYSTEM MEMBRANE PROTEIN TM_0125-RELATED"/>
    <property type="match status" value="1"/>
</dbReference>
<feature type="transmembrane region" description="Helical" evidence="8">
    <location>
        <begin position="88"/>
        <end position="105"/>
    </location>
</feature>
<evidence type="ECO:0000256" key="3">
    <source>
        <dbReference type="ARBA" id="ARBA00022692"/>
    </source>
</evidence>
<dbReference type="PANTHER" id="PTHR30477">
    <property type="entry name" value="ABC-TRANSPORTER METAL-BINDING PROTEIN"/>
    <property type="match status" value="1"/>
</dbReference>
<dbReference type="EMBL" id="VBAN01000256">
    <property type="protein sequence ID" value="TMI80506.1"/>
    <property type="molecule type" value="Genomic_DNA"/>
</dbReference>
<feature type="transmembrane region" description="Helical" evidence="8">
    <location>
        <begin position="134"/>
        <end position="152"/>
    </location>
</feature>
<keyword evidence="6" id="KW-0813">Transport</keyword>
<evidence type="ECO:0000256" key="6">
    <source>
        <dbReference type="RuleBase" id="RU003943"/>
    </source>
</evidence>